<evidence type="ECO:0000313" key="1">
    <source>
        <dbReference type="EMBL" id="BCE75553.1"/>
    </source>
</evidence>
<dbReference type="RefSeq" id="WP_304489195.1">
    <property type="nucleotide sequence ID" value="NZ_CP124749.1"/>
</dbReference>
<reference evidence="1" key="1">
    <citation type="submission" date="2020-05" db="EMBL/GenBank/DDBJ databases">
        <title>Complete genome sequence of Bradyrhizobium diazoefficiens XF8 isolated from soybean nodule.</title>
        <authorList>
            <person name="Noda R."/>
            <person name="Kakizaki K."/>
            <person name="Minamisawa K."/>
        </authorList>
    </citation>
    <scope>NUCLEOTIDE SEQUENCE</scope>
    <source>
        <strain evidence="1">XF8</strain>
    </source>
</reference>
<proteinExistence type="predicted"/>
<dbReference type="EMBL" id="AP023097">
    <property type="protein sequence ID" value="BCE75553.1"/>
    <property type="molecule type" value="Genomic_DNA"/>
</dbReference>
<name>A0A810BIX0_9BRAD</name>
<dbReference type="AlphaFoldDB" id="A0A810BIX0"/>
<sequence>MFALLIYTVLPKQTGTDQSGVQSDAKLASALASDLAPTGELAEIFSFISEATQIQRDEKERAIKGKIVQWKLPVYNVSERNGFVVIQTRSRRGLVGTFCYVRANEAVKKYALSLRENDLVTCKGEIAGTSMRNIEIRPAILQQ</sequence>
<accession>A0A810BIX0</accession>
<gene>
    <name evidence="1" type="ORF">XF8B_56640</name>
</gene>
<protein>
    <submittedName>
        <fullName evidence="1">Uncharacterized protein</fullName>
    </submittedName>
</protein>
<organism evidence="1">
    <name type="scientific">Bradyrhizobium diazoefficiens</name>
    <dbReference type="NCBI Taxonomy" id="1355477"/>
    <lineage>
        <taxon>Bacteria</taxon>
        <taxon>Pseudomonadati</taxon>
        <taxon>Pseudomonadota</taxon>
        <taxon>Alphaproteobacteria</taxon>
        <taxon>Hyphomicrobiales</taxon>
        <taxon>Nitrobacteraceae</taxon>
        <taxon>Bradyrhizobium</taxon>
    </lineage>
</organism>